<evidence type="ECO:0000259" key="8">
    <source>
        <dbReference type="Pfam" id="PF16901"/>
    </source>
</evidence>
<keyword evidence="10" id="KW-1185">Reference proteome</keyword>
<evidence type="ECO:0000259" key="7">
    <source>
        <dbReference type="Pfam" id="PF01266"/>
    </source>
</evidence>
<dbReference type="SUPFAM" id="SSF51905">
    <property type="entry name" value="FAD/NAD(P)-binding domain"/>
    <property type="match status" value="1"/>
</dbReference>
<dbReference type="InterPro" id="IPR031656">
    <property type="entry name" value="DAO_C"/>
</dbReference>
<dbReference type="InterPro" id="IPR038299">
    <property type="entry name" value="DAO_C_sf"/>
</dbReference>
<dbReference type="InterPro" id="IPR006076">
    <property type="entry name" value="FAD-dep_OxRdtase"/>
</dbReference>
<dbReference type="PANTHER" id="PTHR11985">
    <property type="entry name" value="GLYCEROL-3-PHOSPHATE DEHYDROGENASE"/>
    <property type="match status" value="1"/>
</dbReference>
<comment type="cofactor">
    <cofactor evidence="1">
        <name>FAD</name>
        <dbReference type="ChEBI" id="CHEBI:57692"/>
    </cofactor>
</comment>
<evidence type="ECO:0008006" key="11">
    <source>
        <dbReference type="Google" id="ProtNLM"/>
    </source>
</evidence>
<organism evidence="9 10">
    <name type="scientific">Pseudooceanicola lipolyticus</name>
    <dbReference type="NCBI Taxonomy" id="2029104"/>
    <lineage>
        <taxon>Bacteria</taxon>
        <taxon>Pseudomonadati</taxon>
        <taxon>Pseudomonadota</taxon>
        <taxon>Alphaproteobacteria</taxon>
        <taxon>Rhodobacterales</taxon>
        <taxon>Paracoccaceae</taxon>
        <taxon>Pseudooceanicola</taxon>
    </lineage>
</organism>
<dbReference type="EMBL" id="PGTB01000015">
    <property type="protein sequence ID" value="PJE37430.1"/>
    <property type="molecule type" value="Genomic_DNA"/>
</dbReference>
<dbReference type="Gene3D" id="1.10.8.870">
    <property type="entry name" value="Alpha-glycerophosphate oxidase, cap domain"/>
    <property type="match status" value="1"/>
</dbReference>
<dbReference type="GO" id="GO:0004368">
    <property type="term" value="F:glycerol-3-phosphate dehydrogenase (quinone) activity"/>
    <property type="evidence" value="ECO:0007669"/>
    <property type="project" value="InterPro"/>
</dbReference>
<dbReference type="Pfam" id="PF01266">
    <property type="entry name" value="DAO"/>
    <property type="match status" value="1"/>
</dbReference>
<dbReference type="PANTHER" id="PTHR11985:SF15">
    <property type="entry name" value="GLYCEROL-3-PHOSPHATE DEHYDROGENASE, MITOCHONDRIAL"/>
    <property type="match status" value="1"/>
</dbReference>
<dbReference type="PRINTS" id="PR01001">
    <property type="entry name" value="FADG3PDH"/>
</dbReference>
<keyword evidence="3" id="KW-0285">Flavoprotein</keyword>
<evidence type="ECO:0000313" key="9">
    <source>
        <dbReference type="EMBL" id="PJE37430.1"/>
    </source>
</evidence>
<feature type="domain" description="FAD dependent oxidoreductase" evidence="7">
    <location>
        <begin position="15"/>
        <end position="362"/>
    </location>
</feature>
<dbReference type="AlphaFoldDB" id="A0A2M8J3S2"/>
<dbReference type="RefSeq" id="WP_100161812.1">
    <property type="nucleotide sequence ID" value="NZ_PGTB01000015.1"/>
</dbReference>
<dbReference type="InterPro" id="IPR000447">
    <property type="entry name" value="G3P_DH_FAD-dep"/>
</dbReference>
<sequence>MQRASLDTLTQTSYDVLVVGGGIYGVMAAREAAGRGLRVALIDKGDFGSGISHNSMKVMHGGIRYVQHLDFSRLRDSARERSFWHSCAADHIRALPFLIPMFGYGIRGPLAFGAAAQLYNLLSRDLRRSDYPAARAIGPAAARAQLGDYAPPGLTGGGLWSDGQIRDANRLMLACLAAADAGGADLANYVEAVAFTTDNGRVTGARVKDHVTGAAGDIRATVTLSCTGTAAARLARQAAPQIPQDRFPQFARAMNIVVRRAPPKIGLGVVSTSRSDAVVDRGGRMYFLTPWQGQTIIGTYEAPHDGSESWSPTSEDIAAFVAEINTACPKMALTTDEVIHCYGGLIPADVDDAAGPKRQTRGTLLDHSATDGLDGLISSVGIKYTTARLIAARSIDLALAQLPGRVPRPFDSLQTALPVVGDPSFDPDDSAALQARVHAAVTHEFAVTLEDVVLRRSRLAETGGLAGGKGLARLQAIATVMAGELGWNAERQADEVARTARRCGMESAATGPECRGDTAKSLPEQAGSCSD</sequence>
<accession>A0A2M8J3S2</accession>
<evidence type="ECO:0000313" key="10">
    <source>
        <dbReference type="Proteomes" id="UP000231553"/>
    </source>
</evidence>
<feature type="region of interest" description="Disordered" evidence="6">
    <location>
        <begin position="504"/>
        <end position="531"/>
    </location>
</feature>
<evidence type="ECO:0000256" key="3">
    <source>
        <dbReference type="ARBA" id="ARBA00022630"/>
    </source>
</evidence>
<keyword evidence="5" id="KW-0560">Oxidoreductase</keyword>
<dbReference type="InterPro" id="IPR036188">
    <property type="entry name" value="FAD/NAD-bd_sf"/>
</dbReference>
<evidence type="ECO:0000256" key="4">
    <source>
        <dbReference type="ARBA" id="ARBA00022827"/>
    </source>
</evidence>
<evidence type="ECO:0000256" key="1">
    <source>
        <dbReference type="ARBA" id="ARBA00001974"/>
    </source>
</evidence>
<dbReference type="Proteomes" id="UP000231553">
    <property type="component" value="Unassembled WGS sequence"/>
</dbReference>
<keyword evidence="4" id="KW-0274">FAD</keyword>
<protein>
    <recommendedName>
        <fullName evidence="11">Glycerol-3-phosphate dehydrogenase</fullName>
    </recommendedName>
</protein>
<dbReference type="Pfam" id="PF16901">
    <property type="entry name" value="DAO_C"/>
    <property type="match status" value="1"/>
</dbReference>
<comment type="caution">
    <text evidence="9">The sequence shown here is derived from an EMBL/GenBank/DDBJ whole genome shotgun (WGS) entry which is preliminary data.</text>
</comment>
<dbReference type="OrthoDB" id="9766796at2"/>
<comment type="similarity">
    <text evidence="2">Belongs to the FAD-dependent glycerol-3-phosphate dehydrogenase family.</text>
</comment>
<evidence type="ECO:0000256" key="2">
    <source>
        <dbReference type="ARBA" id="ARBA00007330"/>
    </source>
</evidence>
<evidence type="ECO:0000256" key="6">
    <source>
        <dbReference type="SAM" id="MobiDB-lite"/>
    </source>
</evidence>
<evidence type="ECO:0000256" key="5">
    <source>
        <dbReference type="ARBA" id="ARBA00023002"/>
    </source>
</evidence>
<name>A0A2M8J3S2_9RHOB</name>
<reference evidence="9 10" key="1">
    <citation type="journal article" date="2018" name="Int. J. Syst. Evol. Microbiol.">
        <title>Pseudooceanicola lipolyticus sp. nov., a marine alphaproteobacterium, reclassification of Oceanicola flagellatus as Pseudooceanicola flagellatus comb. nov. and emended description of the genus Pseudooceanicola.</title>
        <authorList>
            <person name="Huang M.-M."/>
            <person name="Guo L.-L."/>
            <person name="Wu Y.-H."/>
            <person name="Lai Q.-L."/>
            <person name="Shao Z.-Z."/>
            <person name="Wang C.-S."/>
            <person name="Wu M."/>
            <person name="Xu X.-W."/>
        </authorList>
    </citation>
    <scope>NUCLEOTIDE SEQUENCE [LARGE SCALE GENOMIC DNA]</scope>
    <source>
        <strain evidence="9 10">157</strain>
    </source>
</reference>
<dbReference type="GO" id="GO:0006072">
    <property type="term" value="P:glycerol-3-phosphate metabolic process"/>
    <property type="evidence" value="ECO:0007669"/>
    <property type="project" value="InterPro"/>
</dbReference>
<dbReference type="Gene3D" id="3.30.9.10">
    <property type="entry name" value="D-Amino Acid Oxidase, subunit A, domain 2"/>
    <property type="match status" value="1"/>
</dbReference>
<gene>
    <name evidence="9" type="ORF">CVM52_07090</name>
</gene>
<dbReference type="Gene3D" id="3.50.50.60">
    <property type="entry name" value="FAD/NAD(P)-binding domain"/>
    <property type="match status" value="1"/>
</dbReference>
<feature type="domain" description="Alpha-glycerophosphate oxidase C-terminal" evidence="8">
    <location>
        <begin position="429"/>
        <end position="492"/>
    </location>
</feature>
<proteinExistence type="inferred from homology"/>